<dbReference type="PANTHER" id="PTHR21444">
    <property type="entry name" value="COILED-COIL DOMAIN-CONTAINING PROTEIN 180"/>
    <property type="match status" value="1"/>
</dbReference>
<feature type="transmembrane region" description="Helical" evidence="9">
    <location>
        <begin position="221"/>
        <end position="242"/>
    </location>
</feature>
<feature type="compositionally biased region" description="Low complexity" evidence="8">
    <location>
        <begin position="1122"/>
        <end position="1135"/>
    </location>
</feature>
<feature type="compositionally biased region" description="Basic and acidic residues" evidence="8">
    <location>
        <begin position="439"/>
        <end position="455"/>
    </location>
</feature>
<evidence type="ECO:0000313" key="10">
    <source>
        <dbReference type="EMBL" id="KAG0261430.1"/>
    </source>
</evidence>
<feature type="region of interest" description="Disordered" evidence="8">
    <location>
        <begin position="499"/>
        <end position="548"/>
    </location>
</feature>
<evidence type="ECO:0000256" key="3">
    <source>
        <dbReference type="ARBA" id="ARBA00022475"/>
    </source>
</evidence>
<dbReference type="GO" id="GO:0005886">
    <property type="term" value="C:plasma membrane"/>
    <property type="evidence" value="ECO:0007669"/>
    <property type="project" value="UniProtKB-SubCell"/>
</dbReference>
<feature type="transmembrane region" description="Helical" evidence="9">
    <location>
        <begin position="349"/>
        <end position="373"/>
    </location>
</feature>
<feature type="compositionally biased region" description="Polar residues" evidence="8">
    <location>
        <begin position="317"/>
        <end position="327"/>
    </location>
</feature>
<dbReference type="PANTHER" id="PTHR21444:SF15">
    <property type="entry name" value="RECEPTOR FOR RETINOL UPTAKE STRA6"/>
    <property type="match status" value="1"/>
</dbReference>
<dbReference type="Pfam" id="PF14752">
    <property type="entry name" value="RBP_receptor"/>
    <property type="match status" value="1"/>
</dbReference>
<accession>A0A9P6U6J5</accession>
<dbReference type="GO" id="GO:0038023">
    <property type="term" value="F:signaling receptor activity"/>
    <property type="evidence" value="ECO:0007669"/>
    <property type="project" value="InterPro"/>
</dbReference>
<evidence type="ECO:0000256" key="2">
    <source>
        <dbReference type="ARBA" id="ARBA00022448"/>
    </source>
</evidence>
<keyword evidence="2" id="KW-0813">Transport</keyword>
<organism evidence="10 11">
    <name type="scientific">Actinomortierella ambigua</name>
    <dbReference type="NCBI Taxonomy" id="1343610"/>
    <lineage>
        <taxon>Eukaryota</taxon>
        <taxon>Fungi</taxon>
        <taxon>Fungi incertae sedis</taxon>
        <taxon>Mucoromycota</taxon>
        <taxon>Mortierellomycotina</taxon>
        <taxon>Mortierellomycetes</taxon>
        <taxon>Mortierellales</taxon>
        <taxon>Mortierellaceae</taxon>
        <taxon>Actinomortierella</taxon>
    </lineage>
</organism>
<feature type="transmembrane region" description="Helical" evidence="9">
    <location>
        <begin position="763"/>
        <end position="785"/>
    </location>
</feature>
<reference evidence="10" key="1">
    <citation type="journal article" date="2020" name="Fungal Divers.">
        <title>Resolving the Mortierellaceae phylogeny through synthesis of multi-gene phylogenetics and phylogenomics.</title>
        <authorList>
            <person name="Vandepol N."/>
            <person name="Liber J."/>
            <person name="Desiro A."/>
            <person name="Na H."/>
            <person name="Kennedy M."/>
            <person name="Barry K."/>
            <person name="Grigoriev I.V."/>
            <person name="Miller A.N."/>
            <person name="O'Donnell K."/>
            <person name="Stajich J.E."/>
            <person name="Bonito G."/>
        </authorList>
    </citation>
    <scope>NUCLEOTIDE SEQUENCE</scope>
    <source>
        <strain evidence="10">BC1065</strain>
    </source>
</reference>
<feature type="compositionally biased region" description="Polar residues" evidence="8">
    <location>
        <begin position="417"/>
        <end position="430"/>
    </location>
</feature>
<comment type="subcellular location">
    <subcellularLocation>
        <location evidence="1">Cell membrane</location>
        <topology evidence="1">Multi-pass membrane protein</topology>
    </subcellularLocation>
</comment>
<proteinExistence type="predicted"/>
<feature type="compositionally biased region" description="Low complexity" evidence="8">
    <location>
        <begin position="296"/>
        <end position="309"/>
    </location>
</feature>
<keyword evidence="11" id="KW-1185">Reference proteome</keyword>
<sequence>MSAGESSAKIQCLYSFSNYANLIANPSCNLAQPTPANNITLPSTPALSSGPLTGFSASSWSTTPGCTVNNNNNNDPTLITISDLSSYGPQIDRGQQSIELSISYFTSNAPSSSSLVTSSDVLRILVRFLNAQHEYILDDSNDSPGTVLTRDLIKDESDERLVYNAFDLATFDLAQVPIGARAAVVQIIVPSTHIQYCMDHIAMRLGDPVNFFQKNPVVDHYVPLALFISTCQWIYNVIFLYLGSRSNIVHSTQAVWLIPLVLIGIFFVSAFAHWALFLCYNQSMLQSQQQQRRRQQQQQQQQQQKQKQQPPIPKVTGHSSLGTNAWDTSEGEGASSSSFRSRLRQRRQWAPYFGLWAAWWILCLRGLAVAMAAIQESFWSLPIGLLLALPETVALVSVIWFFAKTIWYQQGRNRQQKLARSTSTASTDTNMSKKRLHRPREEGGGRGDLSDGRTSEEEEDDEDDEDMMSLSSSFHRAYVRSLLTGEKSVDAVGCAYGPLSSPSPPTSSSSSSRPFAPFGLGNKPSGAERFGPSTPASESGSSHLMGGSTLNTTISMATSSSSATNFSRHTNQFDFNTGRTAYDMGSPPSTPNARPQFLALPSRPRGGAVNRPLPQRPRPISAYGGRRESFFSTASTTNTNNSNNNNNNNNKLTWNSVTTSYTTTSTTTQATQATTTPLPTTWDYVRHPRRHGVPLFRRTYLLIARLPLRILVAVLTTLVVSYDVLITLGATQSLMAIPASCLIGAKAYPGTTQFDNTMNVARAMHTVIVVLLVFLLPFALCVTLVHQVRMVQKYNWCLRLLRLGNYGFVPGGREYRQHLKHPVRFIGYTVGFGVVGLCFTLILLVTLCTLVAMLLVAATFRLTFVRALGSRAMIAVGICCGLILLLWLVQMLAINHRFRMRDGSSRFHISRKASFHHWEFFWAFFNIVFGALSFAKRILLSVLSLSVYSTRIDLVIMGGRFRPWDGGYSAFVGLVLADHVHNNPILLEFVQILRDSLRRRRRYPNVPRIAIASSSAALLLKSRPGGGGGGGNPRGPGYRRDGRLAGLEEEQEEEKMEDLVARQQMAEAHGGGGAIPLVTRVHHYFRVDPRADRHLTGEGPASQQGESKVYSQLLLGDGLYAPPSSSPQGNNNSNNKELPMPRPKIGAMGTSKHARLADQDPVSREQIQRRMSEARRRSQRVINRWFLCITLARNPQLVQFRRTRAEDFLHPIAHGPEYGGIQEEEEITDIHWDQEDYK</sequence>
<evidence type="ECO:0000313" key="11">
    <source>
        <dbReference type="Proteomes" id="UP000807716"/>
    </source>
</evidence>
<keyword evidence="3" id="KW-1003">Cell membrane</keyword>
<gene>
    <name evidence="10" type="ORF">DFQ27_002953</name>
</gene>
<keyword evidence="4 9" id="KW-0812">Transmembrane</keyword>
<feature type="compositionally biased region" description="Acidic residues" evidence="8">
    <location>
        <begin position="456"/>
        <end position="467"/>
    </location>
</feature>
<evidence type="ECO:0000256" key="7">
    <source>
        <dbReference type="ARBA" id="ARBA00023170"/>
    </source>
</evidence>
<evidence type="ECO:0000256" key="5">
    <source>
        <dbReference type="ARBA" id="ARBA00022989"/>
    </source>
</evidence>
<keyword evidence="6 9" id="KW-0472">Membrane</keyword>
<evidence type="ECO:0000256" key="6">
    <source>
        <dbReference type="ARBA" id="ARBA00023136"/>
    </source>
</evidence>
<feature type="transmembrane region" description="Helical" evidence="9">
    <location>
        <begin position="870"/>
        <end position="894"/>
    </location>
</feature>
<feature type="region of interest" description="Disordered" evidence="8">
    <location>
        <begin position="417"/>
        <end position="469"/>
    </location>
</feature>
<keyword evidence="7" id="KW-0675">Receptor</keyword>
<feature type="region of interest" description="Disordered" evidence="8">
    <location>
        <begin position="1022"/>
        <end position="1041"/>
    </location>
</feature>
<feature type="region of interest" description="Disordered" evidence="8">
    <location>
        <begin position="1117"/>
        <end position="1143"/>
    </location>
</feature>
<feature type="transmembrane region" description="Helical" evidence="9">
    <location>
        <begin position="825"/>
        <end position="858"/>
    </location>
</feature>
<dbReference type="AlphaFoldDB" id="A0A9P6U6J5"/>
<evidence type="ECO:0000256" key="8">
    <source>
        <dbReference type="SAM" id="MobiDB-lite"/>
    </source>
</evidence>
<dbReference type="Proteomes" id="UP000807716">
    <property type="component" value="Unassembled WGS sequence"/>
</dbReference>
<dbReference type="EMBL" id="JAAAJB010000216">
    <property type="protein sequence ID" value="KAG0261430.1"/>
    <property type="molecule type" value="Genomic_DNA"/>
</dbReference>
<keyword evidence="5 9" id="KW-1133">Transmembrane helix</keyword>
<evidence type="ECO:0000256" key="1">
    <source>
        <dbReference type="ARBA" id="ARBA00004651"/>
    </source>
</evidence>
<feature type="compositionally biased region" description="Gly residues" evidence="8">
    <location>
        <begin position="1024"/>
        <end position="1034"/>
    </location>
</feature>
<comment type="caution">
    <text evidence="10">The sequence shown here is derived from an EMBL/GenBank/DDBJ whole genome shotgun (WGS) entry which is preliminary data.</text>
</comment>
<feature type="region of interest" description="Disordered" evidence="8">
    <location>
        <begin position="291"/>
        <end position="337"/>
    </location>
</feature>
<feature type="transmembrane region" description="Helical" evidence="9">
    <location>
        <begin position="706"/>
        <end position="725"/>
    </location>
</feature>
<feature type="transmembrane region" description="Helical" evidence="9">
    <location>
        <begin position="254"/>
        <end position="280"/>
    </location>
</feature>
<evidence type="ECO:0000256" key="4">
    <source>
        <dbReference type="ARBA" id="ARBA00022692"/>
    </source>
</evidence>
<name>A0A9P6U6J5_9FUNG</name>
<dbReference type="InterPro" id="IPR026612">
    <property type="entry name" value="STRA6-like"/>
</dbReference>
<evidence type="ECO:0000256" key="9">
    <source>
        <dbReference type="SAM" id="Phobius"/>
    </source>
</evidence>
<feature type="transmembrane region" description="Helical" evidence="9">
    <location>
        <begin position="379"/>
        <end position="403"/>
    </location>
</feature>
<protein>
    <submittedName>
        <fullName evidence="10">Uncharacterized protein</fullName>
    </submittedName>
</protein>
<feature type="transmembrane region" description="Helical" evidence="9">
    <location>
        <begin position="915"/>
        <end position="935"/>
    </location>
</feature>
<dbReference type="OrthoDB" id="2376984at2759"/>